<dbReference type="EMBL" id="JBHSMP010000006">
    <property type="protein sequence ID" value="MFC5427630.1"/>
    <property type="molecule type" value="Genomic_DNA"/>
</dbReference>
<proteinExistence type="predicted"/>
<evidence type="ECO:0000259" key="1">
    <source>
        <dbReference type="Pfam" id="PF12728"/>
    </source>
</evidence>
<dbReference type="RefSeq" id="WP_377709165.1">
    <property type="nucleotide sequence ID" value="NZ_JBHSMP010000006.1"/>
</dbReference>
<evidence type="ECO:0000313" key="3">
    <source>
        <dbReference type="Proteomes" id="UP001596103"/>
    </source>
</evidence>
<protein>
    <submittedName>
        <fullName evidence="2">Helix-turn-helix transcriptional regulator</fullName>
    </submittedName>
</protein>
<dbReference type="Proteomes" id="UP001596103">
    <property type="component" value="Unassembled WGS sequence"/>
</dbReference>
<name>A0ABW0J3Q2_9BURK</name>
<accession>A0ABW0J3Q2</accession>
<sequence length="68" mass="7507">MSDTDIGQGADLIAIAEVAAILSVSKPAAMRLIAGAADFPKPFRFNARTVRYSKAEFIEWLHSRKEQK</sequence>
<feature type="domain" description="Helix-turn-helix" evidence="1">
    <location>
        <begin position="15"/>
        <end position="64"/>
    </location>
</feature>
<gene>
    <name evidence="2" type="ORF">ACFPTO_02205</name>
</gene>
<organism evidence="2 3">
    <name type="scientific">Paraburkholderia denitrificans</name>
    <dbReference type="NCBI Taxonomy" id="694025"/>
    <lineage>
        <taxon>Bacteria</taxon>
        <taxon>Pseudomonadati</taxon>
        <taxon>Pseudomonadota</taxon>
        <taxon>Betaproteobacteria</taxon>
        <taxon>Burkholderiales</taxon>
        <taxon>Burkholderiaceae</taxon>
        <taxon>Paraburkholderia</taxon>
    </lineage>
</organism>
<dbReference type="Pfam" id="PF12728">
    <property type="entry name" value="HTH_17"/>
    <property type="match status" value="1"/>
</dbReference>
<comment type="caution">
    <text evidence="2">The sequence shown here is derived from an EMBL/GenBank/DDBJ whole genome shotgun (WGS) entry which is preliminary data.</text>
</comment>
<dbReference type="InterPro" id="IPR041657">
    <property type="entry name" value="HTH_17"/>
</dbReference>
<keyword evidence="3" id="KW-1185">Reference proteome</keyword>
<evidence type="ECO:0000313" key="2">
    <source>
        <dbReference type="EMBL" id="MFC5427630.1"/>
    </source>
</evidence>
<reference evidence="3" key="1">
    <citation type="journal article" date="2019" name="Int. J. Syst. Evol. Microbiol.">
        <title>The Global Catalogue of Microorganisms (GCM) 10K type strain sequencing project: providing services to taxonomists for standard genome sequencing and annotation.</title>
        <authorList>
            <consortium name="The Broad Institute Genomics Platform"/>
            <consortium name="The Broad Institute Genome Sequencing Center for Infectious Disease"/>
            <person name="Wu L."/>
            <person name="Ma J."/>
        </authorList>
    </citation>
    <scope>NUCLEOTIDE SEQUENCE [LARGE SCALE GENOMIC DNA]</scope>
    <source>
        <strain evidence="3">CCUG 56042</strain>
    </source>
</reference>